<comment type="caution">
    <text evidence="2">The sequence shown here is derived from an EMBL/GenBank/DDBJ whole genome shotgun (WGS) entry which is preliminary data.</text>
</comment>
<sequence length="154" mass="18420">MAFSIFFALTVIINLTYVVSKKNLHLFEIFFIWMVINIIHHNFMTIFVLNMEMINLNSSSTSYWTMALIRVFLIPVLIIWYIDNTQGANNRNNWIILFILIPLLIGIEYLANLLNVYDFEKWNLFYSIIEWVVILLIINFLSTIFRKILRKEMS</sequence>
<keyword evidence="1" id="KW-0472">Membrane</keyword>
<protein>
    <submittedName>
        <fullName evidence="2">Uncharacterized protein</fullName>
    </submittedName>
</protein>
<feature type="transmembrane region" description="Helical" evidence="1">
    <location>
        <begin position="30"/>
        <end position="51"/>
    </location>
</feature>
<name>A0ABS4H885_9BACI</name>
<organism evidence="2 3">
    <name type="scientific">Virgibacillus litoralis</name>
    <dbReference type="NCBI Taxonomy" id="578221"/>
    <lineage>
        <taxon>Bacteria</taxon>
        <taxon>Bacillati</taxon>
        <taxon>Bacillota</taxon>
        <taxon>Bacilli</taxon>
        <taxon>Bacillales</taxon>
        <taxon>Bacillaceae</taxon>
        <taxon>Virgibacillus</taxon>
    </lineage>
</organism>
<gene>
    <name evidence="2" type="ORF">J2Z82_000035</name>
</gene>
<evidence type="ECO:0000313" key="3">
    <source>
        <dbReference type="Proteomes" id="UP001519328"/>
    </source>
</evidence>
<keyword evidence="1" id="KW-0812">Transmembrane</keyword>
<keyword evidence="1" id="KW-1133">Transmembrane helix</keyword>
<dbReference type="EMBL" id="JAGGKK010000001">
    <property type="protein sequence ID" value="MBP1947112.1"/>
    <property type="molecule type" value="Genomic_DNA"/>
</dbReference>
<accession>A0ABS4H885</accession>
<evidence type="ECO:0000313" key="2">
    <source>
        <dbReference type="EMBL" id="MBP1947112.1"/>
    </source>
</evidence>
<dbReference type="Proteomes" id="UP001519328">
    <property type="component" value="Unassembled WGS sequence"/>
</dbReference>
<feature type="transmembrane region" description="Helical" evidence="1">
    <location>
        <begin position="94"/>
        <end position="117"/>
    </location>
</feature>
<keyword evidence="3" id="KW-1185">Reference proteome</keyword>
<feature type="transmembrane region" description="Helical" evidence="1">
    <location>
        <begin position="124"/>
        <end position="145"/>
    </location>
</feature>
<reference evidence="2 3" key="1">
    <citation type="submission" date="2021-03" db="EMBL/GenBank/DDBJ databases">
        <title>Genomic Encyclopedia of Type Strains, Phase IV (KMG-IV): sequencing the most valuable type-strain genomes for metagenomic binning, comparative biology and taxonomic classification.</title>
        <authorList>
            <person name="Goeker M."/>
        </authorList>
    </citation>
    <scope>NUCLEOTIDE SEQUENCE [LARGE SCALE GENOMIC DNA]</scope>
    <source>
        <strain evidence="2 3">DSM 21085</strain>
    </source>
</reference>
<proteinExistence type="predicted"/>
<feature type="transmembrane region" description="Helical" evidence="1">
    <location>
        <begin position="63"/>
        <end position="82"/>
    </location>
</feature>
<evidence type="ECO:0000256" key="1">
    <source>
        <dbReference type="SAM" id="Phobius"/>
    </source>
</evidence>